<dbReference type="AlphaFoldDB" id="A0A9N8Q4U8"/>
<evidence type="ECO:0000313" key="3">
    <source>
        <dbReference type="Proteomes" id="UP000836404"/>
    </source>
</evidence>
<comment type="caution">
    <text evidence="2">The sequence shown here is derived from an EMBL/GenBank/DDBJ whole genome shotgun (WGS) entry which is preliminary data.</text>
</comment>
<gene>
    <name evidence="2" type="ORF">JKILLFL_G1196</name>
</gene>
<proteinExistence type="predicted"/>
<reference evidence="2 3" key="1">
    <citation type="submission" date="2020-10" db="EMBL/GenBank/DDBJ databases">
        <authorList>
            <person name="Sedaghatjoo S."/>
        </authorList>
    </citation>
    <scope>NUCLEOTIDE SEQUENCE [LARGE SCALE GENOMIC DNA]</scope>
    <source>
        <strain evidence="2 3">LLFL</strain>
    </source>
</reference>
<evidence type="ECO:0000256" key="1">
    <source>
        <dbReference type="SAM" id="SignalP"/>
    </source>
</evidence>
<keyword evidence="1" id="KW-0732">Signal</keyword>
<protein>
    <submittedName>
        <fullName evidence="2">Uncharacterized protein</fullName>
    </submittedName>
</protein>
<dbReference type="EMBL" id="CAJHJF010000090">
    <property type="protein sequence ID" value="CAD6896864.1"/>
    <property type="molecule type" value="Genomic_DNA"/>
</dbReference>
<dbReference type="Proteomes" id="UP000836404">
    <property type="component" value="Unassembled WGS sequence"/>
</dbReference>
<accession>A0A9N8Q4U8</accession>
<sequence>MVSSVFLARALAAAATLISLAAAYPGVDPVNNRRGGHKYSSYNGTLSSRGTIPFTAPVTAGKACTTSTDCGVDAPTCEFPFLFQPAPYNQPQRICMLSPIYNTCSADSECTTNNCASYGRCSPDDGGCTADYCPQIPTNMIRCKYDTDCNDVGRCGTSRDVRTPSDGTSLQGRCLIAGGYPCTDRADCQSGTCQQNGNCALDQVLGYPAPNDYTCGAQFRQQSLRYVAATELLGGTFALSTKVYNLPYCGWRDAGNQCASNSDCSSRFCTDTLGDGVLRCGTGEDVGTTCFTNFVCQTGRYSYAKGAASSRPFCTFQPVGGPCSAPADCGSSKCNFGRTCGASELAGACYYNSDCYSNRYDHNGDFDADQYEHVQHYYSCHYYHHKHRDRDRHDNDNDNANNNSDDNKLVLDCHKHDLVFVEQHYHNDEHHNYHHVFVHDDLEADCHKHEHKYVDFDIDIEACHDVGHHHVFVHNEQVQYHHVSVFHHNVKVVHEFELDDDNNHTQGKHDFEGEHLVVCHDFEGHDQLGRDHFEDINDLEGCHHFIHDDHANEYKDIEQRNHSGYCRAKLNPDGTRSNDATCEVKKASGAAFYQNAGCLSGTCSIAKGDVSGICK</sequence>
<feature type="chain" id="PRO_5040290156" evidence="1">
    <location>
        <begin position="24"/>
        <end position="615"/>
    </location>
</feature>
<evidence type="ECO:0000313" key="2">
    <source>
        <dbReference type="EMBL" id="CAD6896864.1"/>
    </source>
</evidence>
<name>A0A9N8Q4U8_9BASI</name>
<organism evidence="2 3">
    <name type="scientific">Tilletia laevis</name>
    <dbReference type="NCBI Taxonomy" id="157183"/>
    <lineage>
        <taxon>Eukaryota</taxon>
        <taxon>Fungi</taxon>
        <taxon>Dikarya</taxon>
        <taxon>Basidiomycota</taxon>
        <taxon>Ustilaginomycotina</taxon>
        <taxon>Exobasidiomycetes</taxon>
        <taxon>Tilletiales</taxon>
        <taxon>Tilletiaceae</taxon>
        <taxon>Tilletia</taxon>
    </lineage>
</organism>
<keyword evidence="3" id="KW-1185">Reference proteome</keyword>
<feature type="signal peptide" evidence="1">
    <location>
        <begin position="1"/>
        <end position="23"/>
    </location>
</feature>